<dbReference type="EMBL" id="JAMZFV010000001">
    <property type="protein sequence ID" value="MCP1108975.1"/>
    <property type="molecule type" value="Genomic_DNA"/>
</dbReference>
<feature type="transmembrane region" description="Helical" evidence="6">
    <location>
        <begin position="12"/>
        <end position="32"/>
    </location>
</feature>
<evidence type="ECO:0000256" key="3">
    <source>
        <dbReference type="ARBA" id="ARBA00022692"/>
    </source>
</evidence>
<comment type="caution">
    <text evidence="7">The sequence shown here is derived from an EMBL/GenBank/DDBJ whole genome shotgun (WGS) entry which is preliminary data.</text>
</comment>
<feature type="transmembrane region" description="Helical" evidence="6">
    <location>
        <begin position="253"/>
        <end position="284"/>
    </location>
</feature>
<comment type="subcellular location">
    <subcellularLocation>
        <location evidence="1">Cell membrane</location>
        <topology evidence="1">Multi-pass membrane protein</topology>
    </subcellularLocation>
</comment>
<dbReference type="Proteomes" id="UP001523565">
    <property type="component" value="Unassembled WGS sequence"/>
</dbReference>
<name>A0ABT1EE44_9FIRM</name>
<feature type="transmembrane region" description="Helical" evidence="6">
    <location>
        <begin position="91"/>
        <end position="117"/>
    </location>
</feature>
<reference evidence="7 8" key="1">
    <citation type="journal article" date="2022" name="Genome Biol. Evol.">
        <title>Host diet, physiology and behaviors set the stage for Lachnospiraceae cladogenesis.</title>
        <authorList>
            <person name="Vera-Ponce De Leon A."/>
            <person name="Schneider M."/>
            <person name="Jahnes B.C."/>
            <person name="Sadowski V."/>
            <person name="Camuy-Velez L.A."/>
            <person name="Duan J."/>
            <person name="Sabree Z.L."/>
        </authorList>
    </citation>
    <scope>NUCLEOTIDE SEQUENCE [LARGE SCALE GENOMIC DNA]</scope>
    <source>
        <strain evidence="7 8">PAL227</strain>
    </source>
</reference>
<keyword evidence="5 6" id="KW-0472">Membrane</keyword>
<protein>
    <submittedName>
        <fullName evidence="7">ABC transporter permease</fullName>
    </submittedName>
</protein>
<keyword evidence="4 6" id="KW-1133">Transmembrane helix</keyword>
<accession>A0ABT1EE44</accession>
<dbReference type="CDD" id="cd06579">
    <property type="entry name" value="TM_PBP1_transp_AraH_like"/>
    <property type="match status" value="1"/>
</dbReference>
<dbReference type="Pfam" id="PF02653">
    <property type="entry name" value="BPD_transp_2"/>
    <property type="match status" value="1"/>
</dbReference>
<gene>
    <name evidence="7" type="ORF">NK118_01760</name>
</gene>
<feature type="transmembrane region" description="Helical" evidence="6">
    <location>
        <begin position="165"/>
        <end position="186"/>
    </location>
</feature>
<evidence type="ECO:0000313" key="8">
    <source>
        <dbReference type="Proteomes" id="UP001523565"/>
    </source>
</evidence>
<keyword evidence="3 6" id="KW-0812">Transmembrane</keyword>
<dbReference type="PANTHER" id="PTHR32196">
    <property type="entry name" value="ABC TRANSPORTER PERMEASE PROTEIN YPHD-RELATED-RELATED"/>
    <property type="match status" value="1"/>
</dbReference>
<dbReference type="InterPro" id="IPR001851">
    <property type="entry name" value="ABC_transp_permease"/>
</dbReference>
<evidence type="ECO:0000256" key="6">
    <source>
        <dbReference type="SAM" id="Phobius"/>
    </source>
</evidence>
<dbReference type="RefSeq" id="WP_262067878.1">
    <property type="nucleotide sequence ID" value="NZ_JAMXOC010000001.1"/>
</dbReference>
<sequence length="330" mass="34642">MKNSKSILKKLTASREVSLIIVLVILCVAIGLRSPSFLTLKSIADMFKNNVVTMIMAVGMLGVLLVGGIDISIASTLAFSGMAVGMLLKRGVITSTPLAILIAVGIGLVCGLLVGLVVAKGNVAPIIASMGFMYIYRGLAYVISNNEWASADSLGDFKNFALGKILGINNVVWIMILIYIAFFILMKWTTLGRKLYAVGSNREAAEISGINASNVILFSHTMMGVLAGLCGALAVSIYASAQANMLYGKEMDVIAACVIGGVSMTGGRGSVLGAFLGALILAIIAKALPLVGIEAIAQNTVKGVIILVVIILNVLTQRSMDKNSLKEREL</sequence>
<evidence type="ECO:0000313" key="7">
    <source>
        <dbReference type="EMBL" id="MCP1108975.1"/>
    </source>
</evidence>
<evidence type="ECO:0000256" key="2">
    <source>
        <dbReference type="ARBA" id="ARBA00022475"/>
    </source>
</evidence>
<evidence type="ECO:0000256" key="1">
    <source>
        <dbReference type="ARBA" id="ARBA00004651"/>
    </source>
</evidence>
<keyword evidence="2" id="KW-1003">Cell membrane</keyword>
<feature type="transmembrane region" description="Helical" evidence="6">
    <location>
        <begin position="296"/>
        <end position="316"/>
    </location>
</feature>
<proteinExistence type="predicted"/>
<organism evidence="7 8">
    <name type="scientific">Ohessyouella blattaphilus</name>
    <dbReference type="NCBI Taxonomy" id="2949333"/>
    <lineage>
        <taxon>Bacteria</taxon>
        <taxon>Bacillati</taxon>
        <taxon>Bacillota</taxon>
        <taxon>Clostridia</taxon>
        <taxon>Lachnospirales</taxon>
        <taxon>Lachnospiraceae</taxon>
        <taxon>Ohessyouella</taxon>
    </lineage>
</organism>
<feature type="transmembrane region" description="Helical" evidence="6">
    <location>
        <begin position="221"/>
        <end position="241"/>
    </location>
</feature>
<evidence type="ECO:0000256" key="5">
    <source>
        <dbReference type="ARBA" id="ARBA00023136"/>
    </source>
</evidence>
<feature type="transmembrane region" description="Helical" evidence="6">
    <location>
        <begin position="52"/>
        <end position="79"/>
    </location>
</feature>
<dbReference type="PANTHER" id="PTHR32196:SF72">
    <property type="entry name" value="RIBOSE IMPORT PERMEASE PROTEIN RBSC"/>
    <property type="match status" value="1"/>
</dbReference>
<evidence type="ECO:0000256" key="4">
    <source>
        <dbReference type="ARBA" id="ARBA00022989"/>
    </source>
</evidence>
<keyword evidence="8" id="KW-1185">Reference proteome</keyword>
<feature type="transmembrane region" description="Helical" evidence="6">
    <location>
        <begin position="123"/>
        <end position="144"/>
    </location>
</feature>